<dbReference type="Proteomes" id="UP000577707">
    <property type="component" value="Unassembled WGS sequence"/>
</dbReference>
<feature type="signal peptide" evidence="2">
    <location>
        <begin position="1"/>
        <end position="36"/>
    </location>
</feature>
<dbReference type="Gene3D" id="2.60.120.200">
    <property type="match status" value="1"/>
</dbReference>
<dbReference type="PANTHER" id="PTHR46375">
    <property type="entry name" value="KELCH REPEAT AND BTB DOMAIN-CONTAINING PROTEIN 13-RELATED"/>
    <property type="match status" value="1"/>
</dbReference>
<keyword evidence="2" id="KW-0732">Signal</keyword>
<dbReference type="InterPro" id="IPR052392">
    <property type="entry name" value="Kelch-BTB_domain-containing"/>
</dbReference>
<feature type="region of interest" description="Disordered" evidence="1">
    <location>
        <begin position="434"/>
        <end position="460"/>
    </location>
</feature>
<accession>A0A7W5A8G1</accession>
<dbReference type="InterPro" id="IPR008969">
    <property type="entry name" value="CarboxyPept-like_regulatory"/>
</dbReference>
<dbReference type="SUPFAM" id="SSF50965">
    <property type="entry name" value="Galactose oxidase, central domain"/>
    <property type="match status" value="1"/>
</dbReference>
<gene>
    <name evidence="3" type="ORF">FHS12_004074</name>
</gene>
<evidence type="ECO:0000256" key="1">
    <source>
        <dbReference type="SAM" id="MobiDB-lite"/>
    </source>
</evidence>
<dbReference type="SUPFAM" id="SSF49452">
    <property type="entry name" value="Starch-binding domain-like"/>
    <property type="match status" value="1"/>
</dbReference>
<evidence type="ECO:0000256" key="2">
    <source>
        <dbReference type="SAM" id="SignalP"/>
    </source>
</evidence>
<dbReference type="PANTHER" id="PTHR46375:SF3">
    <property type="entry name" value="KELCH REPEAT AND BTB DOMAIN-CONTAINING PROTEIN 13"/>
    <property type="match status" value="1"/>
</dbReference>
<dbReference type="EMBL" id="JACHXG010000009">
    <property type="protein sequence ID" value="MBB3091109.1"/>
    <property type="molecule type" value="Genomic_DNA"/>
</dbReference>
<evidence type="ECO:0000313" key="3">
    <source>
        <dbReference type="EMBL" id="MBB3091109.1"/>
    </source>
</evidence>
<proteinExistence type="predicted"/>
<sequence>MTVNLRRRAGRAATAALGAALAIGMIPGLAAGSASAAGSVTAPGALSGTITDGSGHDWPLYAKVEAGGKSTFTDPVTGAYTLPIIEPGSYDVTVTAQATGYRSASRSVQVGADGATHDVALTVDTTSCSAAGYSLLTETFDTGQTPQGWSVVDHQGGGHRWEFADRHERGNKTGGDGGFAIFDSWGWGRGDQDTSLVSPSFSLVGVANPVVTFKTDLWHSVGSEATEVDVSIDGGKTWISAWRNWFSSFRGPRTMSVSLAKAAGQADVKVRWHYYRGSSAWWWQVDDIAVRSAACTPVDGSLLVGQVDDAVTGKGLAGARVSLEGGLQRRLTAQPTPADEGLDDGYFSAFVPGAAAVTATATKDEYVADTVQIDPTPGQVTPVELALDAGRLEVTSSGLAPKVDMGATGKGVLRVANTGTAPATISLAARDAGSGVLAPDNNTSTRTPTPSPLAPASTPQAAWTAVPDYPTRIKDNAAGMYEGRIYSFGGFDTYGTTAASFRYDPQARAWEPIAAMPGERQNMAGAFLDGKFHVVGGWSDNTKTMEPSTLVYDPETDTWDRGPEVPVTRAAAGTAVMAGKIYLVGGCDTESCGHTEVFSYDPVFEEFERLADYPEPTSYLACGGFRGTVVCAGGKNAAGEASRSVYSYDPIHDEWTPMAQLPRHIWGANATSANGSLLISGGFSNGPITRDGWRYDPTEDEWYSLPAAGAPRAQGGAACGMYRIGGTSGYDHPSSQVEVLEGYDDCVDTSPALSWLDLEQETATIAPGESVSVGVSLGSSGVDQPGRYLARVGIKEDTPYDLSPLAVSMDVPAPRSWAAISGTVRGQSCDGTVAPLDRVTVSVKTASGRWTTVTRRDGEYLRWLSRDEGPFQVVVGRNGYTPQVRDIKLQKRSTVEDVTLVATGC</sequence>
<dbReference type="Gene3D" id="2.120.10.80">
    <property type="entry name" value="Kelch-type beta propeller"/>
    <property type="match status" value="2"/>
</dbReference>
<dbReference type="SMART" id="SM00612">
    <property type="entry name" value="Kelch"/>
    <property type="match status" value="5"/>
</dbReference>
<feature type="chain" id="PRO_5031539568" description="Galactose oxidase" evidence="2">
    <location>
        <begin position="37"/>
        <end position="905"/>
    </location>
</feature>
<organism evidence="3 4">
    <name type="scientific">Nocardioides albus</name>
    <dbReference type="NCBI Taxonomy" id="1841"/>
    <lineage>
        <taxon>Bacteria</taxon>
        <taxon>Bacillati</taxon>
        <taxon>Actinomycetota</taxon>
        <taxon>Actinomycetes</taxon>
        <taxon>Propionibacteriales</taxon>
        <taxon>Nocardioidaceae</taxon>
        <taxon>Nocardioides</taxon>
    </lineage>
</organism>
<dbReference type="InterPro" id="IPR011043">
    <property type="entry name" value="Gal_Oxase/kelch_b-propeller"/>
</dbReference>
<dbReference type="GO" id="GO:0030246">
    <property type="term" value="F:carbohydrate binding"/>
    <property type="evidence" value="ECO:0007669"/>
    <property type="project" value="InterPro"/>
</dbReference>
<dbReference type="SUPFAM" id="SSF49464">
    <property type="entry name" value="Carboxypeptidase regulatory domain-like"/>
    <property type="match status" value="1"/>
</dbReference>
<comment type="caution">
    <text evidence="3">The sequence shown here is derived from an EMBL/GenBank/DDBJ whole genome shotgun (WGS) entry which is preliminary data.</text>
</comment>
<feature type="compositionally biased region" description="Low complexity" evidence="1">
    <location>
        <begin position="443"/>
        <end position="460"/>
    </location>
</feature>
<dbReference type="RefSeq" id="WP_183548822.1">
    <property type="nucleotide sequence ID" value="NZ_BMQT01000008.1"/>
</dbReference>
<dbReference type="InterPro" id="IPR013784">
    <property type="entry name" value="Carb-bd-like_fold"/>
</dbReference>
<name>A0A7W5A8G1_9ACTN</name>
<evidence type="ECO:0000313" key="4">
    <source>
        <dbReference type="Proteomes" id="UP000577707"/>
    </source>
</evidence>
<evidence type="ECO:0008006" key="5">
    <source>
        <dbReference type="Google" id="ProtNLM"/>
    </source>
</evidence>
<keyword evidence="4" id="KW-1185">Reference proteome</keyword>
<dbReference type="AlphaFoldDB" id="A0A7W5A8G1"/>
<dbReference type="Gene3D" id="2.60.40.1120">
    <property type="entry name" value="Carboxypeptidase-like, regulatory domain"/>
    <property type="match status" value="3"/>
</dbReference>
<dbReference type="Pfam" id="PF01344">
    <property type="entry name" value="Kelch_1"/>
    <property type="match status" value="3"/>
</dbReference>
<protein>
    <recommendedName>
        <fullName evidence="5">Galactose oxidase</fullName>
    </recommendedName>
</protein>
<reference evidence="3 4" key="1">
    <citation type="submission" date="2020-08" db="EMBL/GenBank/DDBJ databases">
        <title>Genomic Encyclopedia of Type Strains, Phase III (KMG-III): the genomes of soil and plant-associated and newly described type strains.</title>
        <authorList>
            <person name="Whitman W."/>
        </authorList>
    </citation>
    <scope>NUCLEOTIDE SEQUENCE [LARGE SCALE GENOMIC DNA]</scope>
    <source>
        <strain evidence="3 4">CECT 3302</strain>
    </source>
</reference>
<dbReference type="InterPro" id="IPR006652">
    <property type="entry name" value="Kelch_1"/>
</dbReference>
<dbReference type="InterPro" id="IPR015915">
    <property type="entry name" value="Kelch-typ_b-propeller"/>
</dbReference>